<organism evidence="2">
    <name type="scientific">Arion vulgaris</name>
    <dbReference type="NCBI Taxonomy" id="1028688"/>
    <lineage>
        <taxon>Eukaryota</taxon>
        <taxon>Metazoa</taxon>
        <taxon>Spiralia</taxon>
        <taxon>Lophotrochozoa</taxon>
        <taxon>Mollusca</taxon>
        <taxon>Gastropoda</taxon>
        <taxon>Heterobranchia</taxon>
        <taxon>Euthyneura</taxon>
        <taxon>Panpulmonata</taxon>
        <taxon>Eupulmonata</taxon>
        <taxon>Stylommatophora</taxon>
        <taxon>Helicina</taxon>
        <taxon>Arionoidea</taxon>
        <taxon>Arionidae</taxon>
        <taxon>Arion</taxon>
    </lineage>
</organism>
<evidence type="ECO:0000313" key="2">
    <source>
        <dbReference type="EMBL" id="CEK98967.1"/>
    </source>
</evidence>
<evidence type="ECO:0000256" key="1">
    <source>
        <dbReference type="SAM" id="MobiDB-lite"/>
    </source>
</evidence>
<feature type="non-terminal residue" evidence="2">
    <location>
        <position position="1"/>
    </location>
</feature>
<dbReference type="AlphaFoldDB" id="A0A0B7C1C2"/>
<reference evidence="2" key="1">
    <citation type="submission" date="2014-12" db="EMBL/GenBank/DDBJ databases">
        <title>Insight into the proteome of Arion vulgaris.</title>
        <authorList>
            <person name="Aradska J."/>
            <person name="Bulat T."/>
            <person name="Smidak R."/>
            <person name="Sarate P."/>
            <person name="Gangsoo J."/>
            <person name="Sialana F."/>
            <person name="Bilban M."/>
            <person name="Lubec G."/>
        </authorList>
    </citation>
    <scope>NUCLEOTIDE SEQUENCE</scope>
    <source>
        <tissue evidence="2">Skin</tissue>
    </source>
</reference>
<accession>A0A0B7C1C2</accession>
<dbReference type="EMBL" id="HACG01052096">
    <property type="protein sequence ID" value="CEK98967.1"/>
    <property type="molecule type" value="Transcribed_RNA"/>
</dbReference>
<feature type="compositionally biased region" description="Basic and acidic residues" evidence="1">
    <location>
        <begin position="47"/>
        <end position="61"/>
    </location>
</feature>
<protein>
    <submittedName>
        <fullName evidence="2">Uncharacterized protein</fullName>
    </submittedName>
</protein>
<name>A0A0B7C1C2_9EUPU</name>
<feature type="region of interest" description="Disordered" evidence="1">
    <location>
        <begin position="39"/>
        <end position="61"/>
    </location>
</feature>
<proteinExistence type="predicted"/>
<gene>
    <name evidence="2" type="primary">ORF220085</name>
</gene>
<dbReference type="Pfam" id="PF12775">
    <property type="entry name" value="AAA_7"/>
    <property type="match status" value="1"/>
</dbReference>
<sequence>GSEKEESGSKPNIREMLVPTVDTARYGYLMDLHIASGRTSLCPSLTDEGKVSSDLESERSV</sequence>